<reference evidence="3" key="1">
    <citation type="journal article" date="2013" name="Nat. Genet.">
        <title>The Capsella rubella genome and the genomic consequences of rapid mating system evolution.</title>
        <authorList>
            <person name="Slotte T."/>
            <person name="Hazzouri K.M."/>
            <person name="Agren J.A."/>
            <person name="Koenig D."/>
            <person name="Maumus F."/>
            <person name="Guo Y.L."/>
            <person name="Steige K."/>
            <person name="Platts A.E."/>
            <person name="Escobar J.S."/>
            <person name="Newman L.K."/>
            <person name="Wang W."/>
            <person name="Mandakova T."/>
            <person name="Vello E."/>
            <person name="Smith L.M."/>
            <person name="Henz S.R."/>
            <person name="Steffen J."/>
            <person name="Takuno S."/>
            <person name="Brandvain Y."/>
            <person name="Coop G."/>
            <person name="Andolfatto P."/>
            <person name="Hu T.T."/>
            <person name="Blanchette M."/>
            <person name="Clark R.M."/>
            <person name="Quesneville H."/>
            <person name="Nordborg M."/>
            <person name="Gaut B.S."/>
            <person name="Lysak M.A."/>
            <person name="Jenkins J."/>
            <person name="Grimwood J."/>
            <person name="Chapman J."/>
            <person name="Prochnik S."/>
            <person name="Shu S."/>
            <person name="Rokhsar D."/>
            <person name="Schmutz J."/>
            <person name="Weigel D."/>
            <person name="Wright S.I."/>
        </authorList>
    </citation>
    <scope>NUCLEOTIDE SEQUENCE [LARGE SCALE GENOMIC DNA]</scope>
    <source>
        <strain evidence="3">cv. Monte Gargano</strain>
    </source>
</reference>
<gene>
    <name evidence="2" type="ORF">CARUB_v10025440mg</name>
</gene>
<feature type="compositionally biased region" description="Polar residues" evidence="1">
    <location>
        <begin position="60"/>
        <end position="70"/>
    </location>
</feature>
<evidence type="ECO:0000313" key="3">
    <source>
        <dbReference type="Proteomes" id="UP000029121"/>
    </source>
</evidence>
<protein>
    <submittedName>
        <fullName evidence="2">Uncharacterized protein</fullName>
    </submittedName>
</protein>
<feature type="region of interest" description="Disordered" evidence="1">
    <location>
        <begin position="47"/>
        <end position="87"/>
    </location>
</feature>
<dbReference type="EMBL" id="KB870808">
    <property type="protein sequence ID" value="EOA29170.1"/>
    <property type="molecule type" value="Genomic_DNA"/>
</dbReference>
<dbReference type="AlphaFoldDB" id="R0HUT0"/>
<dbReference type="KEGG" id="crb:17889512"/>
<evidence type="ECO:0000256" key="1">
    <source>
        <dbReference type="SAM" id="MobiDB-lite"/>
    </source>
</evidence>
<keyword evidence="3" id="KW-1185">Reference proteome</keyword>
<dbReference type="eggNOG" id="ENOG502S6W6">
    <property type="taxonomic scope" value="Eukaryota"/>
</dbReference>
<dbReference type="Proteomes" id="UP000029121">
    <property type="component" value="Unassembled WGS sequence"/>
</dbReference>
<organism evidence="2 3">
    <name type="scientific">Capsella rubella</name>
    <dbReference type="NCBI Taxonomy" id="81985"/>
    <lineage>
        <taxon>Eukaryota</taxon>
        <taxon>Viridiplantae</taxon>
        <taxon>Streptophyta</taxon>
        <taxon>Embryophyta</taxon>
        <taxon>Tracheophyta</taxon>
        <taxon>Spermatophyta</taxon>
        <taxon>Magnoliopsida</taxon>
        <taxon>eudicotyledons</taxon>
        <taxon>Gunneridae</taxon>
        <taxon>Pentapetalae</taxon>
        <taxon>rosids</taxon>
        <taxon>malvids</taxon>
        <taxon>Brassicales</taxon>
        <taxon>Brassicaceae</taxon>
        <taxon>Camelineae</taxon>
        <taxon>Capsella</taxon>
    </lineage>
</organism>
<accession>R0HUT0</accession>
<sequence length="129" mass="14764">MSITLIHRYLVRDFFAVPFLTPYGIGYHHFCRNSFLHVPQRVVPPLLGLKKRPQKPYFKPSTTEKPQSNPDPVHDEKPKPVQAKAPPTQEAEFFDGLVTMGAAPSPRHVPIPMFYVREKIKESSKLTKT</sequence>
<evidence type="ECO:0000313" key="2">
    <source>
        <dbReference type="EMBL" id="EOA29170.1"/>
    </source>
</evidence>
<dbReference type="OrthoDB" id="1043358at2759"/>
<proteinExistence type="predicted"/>
<name>R0HUT0_9BRAS</name>